<comment type="caution">
    <text evidence="1">The sequence shown here is derived from an EMBL/GenBank/DDBJ whole genome shotgun (WGS) entry which is preliminary data.</text>
</comment>
<dbReference type="Proteomes" id="UP000266340">
    <property type="component" value="Unassembled WGS sequence"/>
</dbReference>
<evidence type="ECO:0000313" key="1">
    <source>
        <dbReference type="EMBL" id="RIE01887.1"/>
    </source>
</evidence>
<dbReference type="SUPFAM" id="SSF69318">
    <property type="entry name" value="Integrin alpha N-terminal domain"/>
    <property type="match status" value="1"/>
</dbReference>
<sequence length="240" mass="26756">MGYRPMAELRSWATMALTSLLPAGAEMAYIAGSSGQGRTPAVIVADLDGDGFPEISVVYRMHGELRIAILHRNQDHSWRQVANFKGLGCEVTDLIVAPIAAPGKNTLLIGWQIGSIWSVLDLIEWTPGGYKRLLPGDRYYSKLEAEDMPGGPGAPSGQAEIALWVHDTGEAYKVSVYRWDGEKLVSASPEATRYYFKRVVRYYEDLVKEYPDYTFYKTYLEDARKKANARQANAGKSLRL</sequence>
<reference evidence="1 2" key="1">
    <citation type="submission" date="2018-09" db="EMBL/GenBank/DDBJ databases">
        <title>Cohnella cavernae sp. nov., isolated from a karst cave.</title>
        <authorList>
            <person name="Zhu H."/>
        </authorList>
    </citation>
    <scope>NUCLEOTIDE SEQUENCE [LARGE SCALE GENOMIC DNA]</scope>
    <source>
        <strain evidence="1 2">K2E09-144</strain>
    </source>
</reference>
<keyword evidence="2" id="KW-1185">Reference proteome</keyword>
<evidence type="ECO:0008006" key="3">
    <source>
        <dbReference type="Google" id="ProtNLM"/>
    </source>
</evidence>
<dbReference type="AlphaFoldDB" id="A0A398CPY2"/>
<protein>
    <recommendedName>
        <fullName evidence="3">VCBS repeat-containing protein</fullName>
    </recommendedName>
</protein>
<dbReference type="InterPro" id="IPR028994">
    <property type="entry name" value="Integrin_alpha_N"/>
</dbReference>
<accession>A0A398CPY2</accession>
<dbReference type="EMBL" id="QXJM01000039">
    <property type="protein sequence ID" value="RIE01887.1"/>
    <property type="molecule type" value="Genomic_DNA"/>
</dbReference>
<name>A0A398CPY2_9BACL</name>
<organism evidence="1 2">
    <name type="scientific">Cohnella faecalis</name>
    <dbReference type="NCBI Taxonomy" id="2315694"/>
    <lineage>
        <taxon>Bacteria</taxon>
        <taxon>Bacillati</taxon>
        <taxon>Bacillota</taxon>
        <taxon>Bacilli</taxon>
        <taxon>Bacillales</taxon>
        <taxon>Paenibacillaceae</taxon>
        <taxon>Cohnella</taxon>
    </lineage>
</organism>
<evidence type="ECO:0000313" key="2">
    <source>
        <dbReference type="Proteomes" id="UP000266340"/>
    </source>
</evidence>
<gene>
    <name evidence="1" type="ORF">D3H35_13985</name>
</gene>
<proteinExistence type="predicted"/>